<dbReference type="InterPro" id="IPR046341">
    <property type="entry name" value="SET_dom_sf"/>
</dbReference>
<feature type="region of interest" description="Disordered" evidence="6">
    <location>
        <begin position="1619"/>
        <end position="1638"/>
    </location>
</feature>
<feature type="compositionally biased region" description="Low complexity" evidence="6">
    <location>
        <begin position="2459"/>
        <end position="2468"/>
    </location>
</feature>
<dbReference type="SUPFAM" id="SSF57903">
    <property type="entry name" value="FYVE/PHD zinc finger"/>
    <property type="match status" value="1"/>
</dbReference>
<feature type="region of interest" description="Disordered" evidence="6">
    <location>
        <begin position="2167"/>
        <end position="2189"/>
    </location>
</feature>
<feature type="compositionally biased region" description="Polar residues" evidence="6">
    <location>
        <begin position="2168"/>
        <end position="2188"/>
    </location>
</feature>
<dbReference type="SMART" id="SM00317">
    <property type="entry name" value="SET"/>
    <property type="match status" value="1"/>
</dbReference>
<dbReference type="PROSITE" id="PS50016">
    <property type="entry name" value="ZF_PHD_2"/>
    <property type="match status" value="1"/>
</dbReference>
<dbReference type="InterPro" id="IPR011124">
    <property type="entry name" value="Znf_CW"/>
</dbReference>
<feature type="region of interest" description="Disordered" evidence="6">
    <location>
        <begin position="1148"/>
        <end position="1169"/>
    </location>
</feature>
<keyword evidence="4" id="KW-0156">Chromatin regulator</keyword>
<dbReference type="CDD" id="cd15550">
    <property type="entry name" value="PHD_MLL5"/>
    <property type="match status" value="1"/>
</dbReference>
<dbReference type="GO" id="GO:0008276">
    <property type="term" value="F:protein methyltransferase activity"/>
    <property type="evidence" value="ECO:0007669"/>
    <property type="project" value="UniProtKB-ARBA"/>
</dbReference>
<dbReference type="OrthoDB" id="1928087at2759"/>
<dbReference type="InterPro" id="IPR001214">
    <property type="entry name" value="SET_dom"/>
</dbReference>
<dbReference type="InterPro" id="IPR011011">
    <property type="entry name" value="Znf_FYVE_PHD"/>
</dbReference>
<feature type="region of interest" description="Disordered" evidence="6">
    <location>
        <begin position="2417"/>
        <end position="2468"/>
    </location>
</feature>
<dbReference type="Gene3D" id="3.30.40.10">
    <property type="entry name" value="Zinc/RING finger domain, C3HC4 (zinc finger)"/>
    <property type="match status" value="1"/>
</dbReference>
<feature type="compositionally biased region" description="Low complexity" evidence="6">
    <location>
        <begin position="2417"/>
        <end position="2441"/>
    </location>
</feature>
<dbReference type="PROSITE" id="PS51050">
    <property type="entry name" value="ZF_CW"/>
    <property type="match status" value="1"/>
</dbReference>
<dbReference type="SUPFAM" id="SSF82199">
    <property type="entry name" value="SET domain"/>
    <property type="match status" value="1"/>
</dbReference>
<feature type="domain" description="CW-type" evidence="8">
    <location>
        <begin position="743"/>
        <end position="804"/>
    </location>
</feature>
<feature type="region of interest" description="Disordered" evidence="6">
    <location>
        <begin position="696"/>
        <end position="730"/>
    </location>
</feature>
<dbReference type="InterPro" id="IPR013083">
    <property type="entry name" value="Znf_RING/FYVE/PHD"/>
</dbReference>
<feature type="compositionally biased region" description="Polar residues" evidence="6">
    <location>
        <begin position="1402"/>
        <end position="1411"/>
    </location>
</feature>
<sequence>MSTTHHDLSASGSIVVVDNSGNVNISKSNTPQTQQQYQRQIQNQQVIVNDEYINADGLMASGVNYITTNNIINNAQIIKFVTEEEAAIIEQQQFHHQDDQMYGGMTAQQAVQGIPNPNSKVHVISNVTIVSKPHQSSQTISFVNSRHVPSSGSFVNTYIAKQNCGKLVPYHQSPPHQNHQQQILTKHAQASSQVTQKAPIPRTVTRVQTISTQQQNSNNIVMSRNTNITPITSVIQSHQLQKHQHSMQLVPMNKAANLRNKPNSVSSSSVKVMHGTKASGMKAIPQQQQQHQQQMPPHLSKAKNSKLVKSYSSAPSSSMFDQHQIKNIHVQSTGINNNNNTINPNKMMQLAHFQQPQHHPPQRAITNNVYIQGTTVPKVNKNKYMMQKQSQISQVMLPIQSQAQKATYQQHSQSIVAASGSNIKYVNAQGNVIASSARVRTVMQQSSSSYQQTQSVYLENTMSPVIPQDLQSTSSVTKCSVDDMMIVNGTHMSDEMSARILQSLSKNSSYNSSTRTSNQHTNQAIKMTQQATYLKSTTTEQLSVLNPQHSLHNVPQQQLQVYSHRVSSEQAVSAVKFGPEYFRVNTCDIQSSTATFIDNIPLVSTRGDTSVTYNTHDQDEDVVGEETRPKPISSVDPIIKSLYGILNDHNYCPAITENIEQILKKCYQKAAAGTPTTNVQIQQPNQVNSTYSYVYKPTENDDDAHSVISNGSRTGNPDNDLGEETDTAAEGEDDSITRCICDYEHDDGYMIQCDKCTSWQHVDCMGIDRQNIPDKYKCETCEPRPVDRARARSLQCQKYKEQQSFLLLSAQAQQPFPVDNAVSSSTGDRNLLNNNNFSSLPSIKKPQRQVSISKRKTEIKESKRKRGESTSRANGKRREPKKVSKRKATKQQIQQMQQPPEVDKQLHLRSWIENYETAATNHYSPELRARLQAIGKQQHNQSVAFPQLKNTSNLDGKCTIVPHAGGKILISTLDLAPHHTITEIRGKYMLSGQYKQHHIIPTTNAKQSCNRNPGPFMFFYRLPNDGPEICVDARTYGNEARFVRRSCRPNAEILHTIEKGMIHLYIVSLANIKSSTEITIKHEPHDLAALSRGTINAPTSTMCACGLTKDCLFAPVQPTPPVPPTTTKSRANGNLKDDNAASVVKKPTYRRSKNSSIGRGRSTSSSCESNAALLSPKISAASPTVNMMHDSGLCTSSSSSPPLQLPLCNPPVVTTPLNSPQGGQFRILPPQLRQPLEQQPPQCQQLPPIHTLPKEVKECPTGRTNIFEPSLPTPTQSLRQMFQQESLSPQPQSTQSLSPQPTQQPQPLPLPLPVETTLIEPKIKSPPVSIEPVQVPLEQKPIVSPVQSPVRPTSLSIDHTSAPQTPTKLNIKLQITPPVSSIKSPPLGPVKQTGLGRKTPRKSSCSLSEDSLTMVDEQPKKDNTSGATKKEDKKLTREEKKIQAIVKAFEKMEKNQQRRQELKHKTTTPTSATPPSSMLMSPSQRRRRSSSPPSKRRKDEEDTPVKKLTHQVRRKKRKASKSYQQTNHQRKRLRSRINSGDSDAITSEDSTSLLSPTLLGHVPPTIQSHHVKQNTSPHHVKQNTSPHHVKQNNSPKYTEQTDVGSAAGMLMALSNCKVEERSDEPTPTQPEMPTPTSSAFSLSSALMLVEAAVGPLEPTRSLENEFKMPPKTKKTIMNEWLHQADTTTHPHTHRDTDLKPHFHHQMNYPPMLSVAQVLDDPEHQDAFTQHQLKNIYTNSSSANSANNISKYIITEMPFQDQPQNLSIVTKRVEEFINSQDDEDEQKWSVDNSTDDSSVTQPTPNPPMQIGSSVKKRWLRQAISEECSDDITTSPPNGYMTPLKKRRMARECQDVMRQIAAENAATMSPQNYLGPSDILPIGSSSMEVKVNQEHYEIIEVKEEKVKIEDELEEKPTPIFDMNEETAHTSGDNSNEILLNFEGKKEQEDSTPSPSDDNFKLKAADEDLPANLGEDCQKSDSVHTESKLDVFVDVKVEPMPFKSNTNIDEFDIKPLNEVAETSPTLTDEKKEETAIDEIEDIQKKLLSFHDTNIMILQSRNKKRIPTQEDGNEFVDVPRKDGKQLKSEYEREQPKVHAVQPIAEPQIAASSPRVVEEPQSEPLNWTHNEIAPVVMSAATIPSFNQPILPYSSYLMNGINQSIFPPHATVETGMTHTSKTSEPSSDAISNLVPSGPAKSLLSEYLENPNKPSSNHGYGMTDAPRLLSMFNVLPPTSSRALNTSYLPRDQQISSSSQASNAIPTPVPPATKVYTRTQNADPRLNPNLATPDPPPAPKKKLSINEYRKRKQLSSDSHTSPTKMETTSKTSKSTTTNSDTTSEQTESTLRSAKESTLVSPVSKKSADDKVTIFSPAPTLLELQQESLSLRRKSYKSLSTLPNAMTATRSDTKGVQDSISRLDLVSPLSLSNSSLTSVSSSTSEHTLTTPPCSSPTQEKTTNEAEENSSPSESTSR</sequence>
<dbReference type="GO" id="GO:0006355">
    <property type="term" value="P:regulation of DNA-templated transcription"/>
    <property type="evidence" value="ECO:0007669"/>
    <property type="project" value="TreeGrafter"/>
</dbReference>
<keyword evidence="10" id="KW-1185">Reference proteome</keyword>
<feature type="region of interest" description="Disordered" evidence="6">
    <location>
        <begin position="2244"/>
        <end position="2359"/>
    </location>
</feature>
<comment type="caution">
    <text evidence="9">The sequence shown here is derived from an EMBL/GenBank/DDBJ whole genome shotgun (WGS) entry which is preliminary data.</text>
</comment>
<dbReference type="InterPro" id="IPR019786">
    <property type="entry name" value="Zinc_finger_PHD-type_CS"/>
</dbReference>
<dbReference type="PANTHER" id="PTHR46462">
    <property type="entry name" value="UPSET, ISOFORM A"/>
    <property type="match status" value="1"/>
</dbReference>
<name>A0A9Q0NAB9_9DIPT</name>
<evidence type="ECO:0000256" key="5">
    <source>
        <dbReference type="PROSITE-ProRule" id="PRU00146"/>
    </source>
</evidence>
<feature type="compositionally biased region" description="Basic residues" evidence="6">
    <location>
        <begin position="874"/>
        <end position="889"/>
    </location>
</feature>
<accession>A0A9Q0NAB9</accession>
<dbReference type="EMBL" id="WJQU01000001">
    <property type="protein sequence ID" value="KAJ6646257.1"/>
    <property type="molecule type" value="Genomic_DNA"/>
</dbReference>
<dbReference type="GO" id="GO:0008170">
    <property type="term" value="F:N-methyltransferase activity"/>
    <property type="evidence" value="ECO:0007669"/>
    <property type="project" value="UniProtKB-ARBA"/>
</dbReference>
<dbReference type="GO" id="GO:0070210">
    <property type="term" value="C:Rpd3L-Expanded complex"/>
    <property type="evidence" value="ECO:0007669"/>
    <property type="project" value="TreeGrafter"/>
</dbReference>
<feature type="compositionally biased region" description="Polar residues" evidence="6">
    <location>
        <begin position="1345"/>
        <end position="1368"/>
    </location>
</feature>
<evidence type="ECO:0000259" key="8">
    <source>
        <dbReference type="PROSITE" id="PS51050"/>
    </source>
</evidence>
<dbReference type="CDD" id="cd10529">
    <property type="entry name" value="SET_SETD5-like"/>
    <property type="match status" value="1"/>
</dbReference>
<feature type="compositionally biased region" description="Low complexity" evidence="6">
    <location>
        <begin position="1155"/>
        <end position="1166"/>
    </location>
</feature>
<proteinExistence type="predicted"/>
<feature type="region of interest" description="Disordered" evidence="6">
    <location>
        <begin position="1569"/>
        <end position="1600"/>
    </location>
</feature>
<feature type="compositionally biased region" description="Polar residues" evidence="6">
    <location>
        <begin position="1536"/>
        <end position="1555"/>
    </location>
</feature>
<dbReference type="Proteomes" id="UP001151699">
    <property type="component" value="Chromosome A"/>
</dbReference>
<evidence type="ECO:0000256" key="3">
    <source>
        <dbReference type="ARBA" id="ARBA00022833"/>
    </source>
</evidence>
<dbReference type="GO" id="GO:0008270">
    <property type="term" value="F:zinc ion binding"/>
    <property type="evidence" value="ECO:0007669"/>
    <property type="project" value="UniProtKB-KW"/>
</dbReference>
<evidence type="ECO:0000313" key="9">
    <source>
        <dbReference type="EMBL" id="KAJ6646257.1"/>
    </source>
</evidence>
<dbReference type="GO" id="GO:0008757">
    <property type="term" value="F:S-adenosylmethionine-dependent methyltransferase activity"/>
    <property type="evidence" value="ECO:0007669"/>
    <property type="project" value="UniProtKB-ARBA"/>
</dbReference>
<reference evidence="9" key="1">
    <citation type="submission" date="2022-07" db="EMBL/GenBank/DDBJ databases">
        <authorList>
            <person name="Trinca V."/>
            <person name="Uliana J.V.C."/>
            <person name="Torres T.T."/>
            <person name="Ward R.J."/>
            <person name="Monesi N."/>
        </authorList>
    </citation>
    <scope>NUCLEOTIDE SEQUENCE</scope>
    <source>
        <strain evidence="9">HSMRA1968</strain>
        <tissue evidence="9">Whole embryos</tissue>
    </source>
</reference>
<dbReference type="FunFam" id="3.30.40.10:FF:000150">
    <property type="entry name" value="Inactive histone-lysine N-methyltransferase 2E"/>
    <property type="match status" value="1"/>
</dbReference>
<feature type="domain" description="PHD-type" evidence="7">
    <location>
        <begin position="736"/>
        <end position="784"/>
    </location>
</feature>
<dbReference type="InterPro" id="IPR001965">
    <property type="entry name" value="Znf_PHD"/>
</dbReference>
<feature type="compositionally biased region" description="Low complexity" evidence="6">
    <location>
        <begin position="2312"/>
        <end position="2341"/>
    </location>
</feature>
<feature type="compositionally biased region" description="Low complexity" evidence="6">
    <location>
        <begin position="2245"/>
        <end position="2257"/>
    </location>
</feature>
<dbReference type="PANTHER" id="PTHR46462:SF3">
    <property type="entry name" value="UPSET, ISOFORM A"/>
    <property type="match status" value="1"/>
</dbReference>
<evidence type="ECO:0000256" key="1">
    <source>
        <dbReference type="ARBA" id="ARBA00022723"/>
    </source>
</evidence>
<evidence type="ECO:0000256" key="2">
    <source>
        <dbReference type="ARBA" id="ARBA00022771"/>
    </source>
</evidence>
<keyword evidence="3" id="KW-0862">Zinc</keyword>
<evidence type="ECO:0000313" key="10">
    <source>
        <dbReference type="Proteomes" id="UP001151699"/>
    </source>
</evidence>
<feature type="compositionally biased region" description="Low complexity" evidence="6">
    <location>
        <begin position="1788"/>
        <end position="1799"/>
    </location>
</feature>
<feature type="compositionally biased region" description="Polar residues" evidence="6">
    <location>
        <begin position="2442"/>
        <end position="2451"/>
    </location>
</feature>
<dbReference type="SMART" id="SM00249">
    <property type="entry name" value="PHD"/>
    <property type="match status" value="1"/>
</dbReference>
<feature type="region of interest" description="Disordered" evidence="6">
    <location>
        <begin position="819"/>
        <end position="904"/>
    </location>
</feature>
<dbReference type="Pfam" id="PF20826">
    <property type="entry name" value="PHD_5"/>
    <property type="match status" value="1"/>
</dbReference>
<feature type="compositionally biased region" description="Polar residues" evidence="6">
    <location>
        <begin position="707"/>
        <end position="717"/>
    </location>
</feature>
<dbReference type="GO" id="GO:0006325">
    <property type="term" value="P:chromatin organization"/>
    <property type="evidence" value="ECO:0007669"/>
    <property type="project" value="UniProtKB-KW"/>
</dbReference>
<dbReference type="Pfam" id="PF00856">
    <property type="entry name" value="SET"/>
    <property type="match status" value="1"/>
</dbReference>
<feature type="region of interest" description="Disordered" evidence="6">
    <location>
        <begin position="1777"/>
        <end position="1812"/>
    </location>
</feature>
<feature type="compositionally biased region" description="Basic residues" evidence="6">
    <location>
        <begin position="2291"/>
        <end position="2305"/>
    </location>
</feature>
<feature type="region of interest" description="Disordered" evidence="6">
    <location>
        <begin position="1281"/>
        <end position="1310"/>
    </location>
</feature>
<gene>
    <name evidence="9" type="primary">KMT2E</name>
    <name evidence="9" type="ORF">Bhyg_01468</name>
</gene>
<keyword evidence="1" id="KW-0479">Metal-binding</keyword>
<feature type="compositionally biased region" description="Low complexity" evidence="6">
    <location>
        <begin position="1283"/>
        <end position="1301"/>
    </location>
</feature>
<feature type="region of interest" description="Disordered" evidence="6">
    <location>
        <begin position="1345"/>
        <end position="1555"/>
    </location>
</feature>
<feature type="compositionally biased region" description="Basic residues" evidence="6">
    <location>
        <begin position="1507"/>
        <end position="1520"/>
    </location>
</feature>
<feature type="compositionally biased region" description="Acidic residues" evidence="6">
    <location>
        <begin position="720"/>
        <end position="730"/>
    </location>
</feature>
<evidence type="ECO:0000256" key="6">
    <source>
        <dbReference type="SAM" id="MobiDB-lite"/>
    </source>
</evidence>
<protein>
    <submittedName>
        <fullName evidence="9">Inactive histone-lysine N-methyltransferase 2E</fullName>
    </submittedName>
</protein>
<evidence type="ECO:0000259" key="7">
    <source>
        <dbReference type="PROSITE" id="PS50016"/>
    </source>
</evidence>
<dbReference type="Gene3D" id="2.170.270.10">
    <property type="entry name" value="SET domain"/>
    <property type="match status" value="1"/>
</dbReference>
<keyword evidence="2 5" id="KW-0863">Zinc-finger</keyword>
<dbReference type="InterPro" id="IPR019787">
    <property type="entry name" value="Znf_PHD-finger"/>
</dbReference>
<feature type="compositionally biased region" description="Low complexity" evidence="6">
    <location>
        <begin position="1467"/>
        <end position="1483"/>
    </location>
</feature>
<feature type="region of interest" description="Disordered" evidence="6">
    <location>
        <begin position="281"/>
        <end position="306"/>
    </location>
</feature>
<dbReference type="GO" id="GO:0034967">
    <property type="term" value="C:Set3 complex"/>
    <property type="evidence" value="ECO:0007669"/>
    <property type="project" value="TreeGrafter"/>
</dbReference>
<evidence type="ECO:0000256" key="4">
    <source>
        <dbReference type="ARBA" id="ARBA00022853"/>
    </source>
</evidence>
<organism evidence="9 10">
    <name type="scientific">Pseudolycoriella hygida</name>
    <dbReference type="NCBI Taxonomy" id="35572"/>
    <lineage>
        <taxon>Eukaryota</taxon>
        <taxon>Metazoa</taxon>
        <taxon>Ecdysozoa</taxon>
        <taxon>Arthropoda</taxon>
        <taxon>Hexapoda</taxon>
        <taxon>Insecta</taxon>
        <taxon>Pterygota</taxon>
        <taxon>Neoptera</taxon>
        <taxon>Endopterygota</taxon>
        <taxon>Diptera</taxon>
        <taxon>Nematocera</taxon>
        <taxon>Sciaroidea</taxon>
        <taxon>Sciaridae</taxon>
        <taxon>Pseudolycoriella</taxon>
    </lineage>
</organism>
<dbReference type="PROSITE" id="PS01359">
    <property type="entry name" value="ZF_PHD_1"/>
    <property type="match status" value="1"/>
</dbReference>
<feature type="compositionally biased region" description="Basic and acidic residues" evidence="6">
    <location>
        <begin position="1417"/>
        <end position="1464"/>
    </location>
</feature>